<dbReference type="CDD" id="cd01254">
    <property type="entry name" value="PH_PLD"/>
    <property type="match status" value="1"/>
</dbReference>
<dbReference type="PROSITE" id="PS51797">
    <property type="entry name" value="TCTP_3"/>
    <property type="match status" value="1"/>
</dbReference>
<dbReference type="PIRSF" id="PIRSF009376">
    <property type="entry name" value="Phospholipase_D_euk"/>
    <property type="match status" value="1"/>
</dbReference>
<feature type="region of interest" description="Disordered" evidence="11">
    <location>
        <begin position="1029"/>
        <end position="1118"/>
    </location>
</feature>
<dbReference type="InterPro" id="IPR001849">
    <property type="entry name" value="PH_domain"/>
</dbReference>
<evidence type="ECO:0000256" key="6">
    <source>
        <dbReference type="ARBA" id="ARBA00023098"/>
    </source>
</evidence>
<dbReference type="InterPro" id="IPR018103">
    <property type="entry name" value="Translation_control_tumour_CS"/>
</dbReference>
<dbReference type="FunCoup" id="K1PBN1">
    <property type="interactions" value="924"/>
</dbReference>
<dbReference type="InterPro" id="IPR011323">
    <property type="entry name" value="Mss4/transl-control_tumour"/>
</dbReference>
<dbReference type="InterPro" id="IPR001736">
    <property type="entry name" value="PLipase_D/transphosphatidylase"/>
</dbReference>
<comment type="similarity">
    <text evidence="10">Belongs to the TCTP family.</text>
</comment>
<evidence type="ECO:0000256" key="10">
    <source>
        <dbReference type="PROSITE-ProRule" id="PRU01133"/>
    </source>
</evidence>
<comment type="catalytic activity">
    <reaction evidence="1 9">
        <text>a 1,2-diacyl-sn-glycero-3-phosphocholine + H2O = a 1,2-diacyl-sn-glycero-3-phosphate + choline + H(+)</text>
        <dbReference type="Rhea" id="RHEA:14445"/>
        <dbReference type="ChEBI" id="CHEBI:15354"/>
        <dbReference type="ChEBI" id="CHEBI:15377"/>
        <dbReference type="ChEBI" id="CHEBI:15378"/>
        <dbReference type="ChEBI" id="CHEBI:57643"/>
        <dbReference type="ChEBI" id="CHEBI:58608"/>
        <dbReference type="EC" id="3.1.4.4"/>
    </reaction>
</comment>
<accession>K1PBN1</accession>
<dbReference type="Gene3D" id="3.30.870.10">
    <property type="entry name" value="Endonuclease Chain A"/>
    <property type="match status" value="2"/>
</dbReference>
<dbReference type="PANTHER" id="PTHR18896">
    <property type="entry name" value="PHOSPHOLIPASE D"/>
    <property type="match status" value="1"/>
</dbReference>
<dbReference type="SUPFAM" id="SSF50729">
    <property type="entry name" value="PH domain-like"/>
    <property type="match status" value="1"/>
</dbReference>
<dbReference type="Gene3D" id="2.30.29.30">
    <property type="entry name" value="Pleckstrin-homology domain (PH domain)/Phosphotyrosine-binding domain (PTB)"/>
    <property type="match status" value="1"/>
</dbReference>
<dbReference type="Gene3D" id="3.30.1520.10">
    <property type="entry name" value="Phox-like domain"/>
    <property type="match status" value="1"/>
</dbReference>
<dbReference type="HOGENOM" id="CLU_000690_2_0_1"/>
<dbReference type="InParanoid" id="K1PBN1"/>
<evidence type="ECO:0000313" key="12">
    <source>
        <dbReference type="EMBL" id="EKC18898.1"/>
    </source>
</evidence>
<evidence type="ECO:0000256" key="8">
    <source>
        <dbReference type="ARBA" id="ARBA00037868"/>
    </source>
</evidence>
<dbReference type="InterPro" id="IPR034737">
    <property type="entry name" value="TCTP"/>
</dbReference>
<feature type="compositionally biased region" description="Polar residues" evidence="11">
    <location>
        <begin position="773"/>
        <end position="783"/>
    </location>
</feature>
<keyword evidence="6" id="KW-0443">Lipid metabolism</keyword>
<dbReference type="InterPro" id="IPR011993">
    <property type="entry name" value="PH-like_dom_sf"/>
</dbReference>
<dbReference type="InterPro" id="IPR025202">
    <property type="entry name" value="PLD-like_dom"/>
</dbReference>
<dbReference type="InterPro" id="IPR015679">
    <property type="entry name" value="PLipase_D_fam"/>
</dbReference>
<proteinExistence type="inferred from homology"/>
<dbReference type="SUPFAM" id="SSF64268">
    <property type="entry name" value="PX domain"/>
    <property type="match status" value="1"/>
</dbReference>
<dbReference type="SUPFAM" id="SSF56024">
    <property type="entry name" value="Phospholipase D/nuclease"/>
    <property type="match status" value="3"/>
</dbReference>
<dbReference type="CDD" id="cd06895">
    <property type="entry name" value="PX_PLD"/>
    <property type="match status" value="1"/>
</dbReference>
<feature type="compositionally biased region" description="Acidic residues" evidence="11">
    <location>
        <begin position="911"/>
        <end position="920"/>
    </location>
</feature>
<dbReference type="EC" id="3.1.4.4" evidence="9"/>
<dbReference type="CDD" id="cd09138">
    <property type="entry name" value="PLDc_vPLD1_2_yPLD_like_1"/>
    <property type="match status" value="1"/>
</dbReference>
<evidence type="ECO:0000256" key="2">
    <source>
        <dbReference type="ARBA" id="ARBA00008664"/>
    </source>
</evidence>
<reference evidence="12" key="1">
    <citation type="journal article" date="2012" name="Nature">
        <title>The oyster genome reveals stress adaptation and complexity of shell formation.</title>
        <authorList>
            <person name="Zhang G."/>
            <person name="Fang X."/>
            <person name="Guo X."/>
            <person name="Li L."/>
            <person name="Luo R."/>
            <person name="Xu F."/>
            <person name="Yang P."/>
            <person name="Zhang L."/>
            <person name="Wang X."/>
            <person name="Qi H."/>
            <person name="Xiong Z."/>
            <person name="Que H."/>
            <person name="Xie Y."/>
            <person name="Holland P.W."/>
            <person name="Paps J."/>
            <person name="Zhu Y."/>
            <person name="Wu F."/>
            <person name="Chen Y."/>
            <person name="Wang J."/>
            <person name="Peng C."/>
            <person name="Meng J."/>
            <person name="Yang L."/>
            <person name="Liu J."/>
            <person name="Wen B."/>
            <person name="Zhang N."/>
            <person name="Huang Z."/>
            <person name="Zhu Q."/>
            <person name="Feng Y."/>
            <person name="Mount A."/>
            <person name="Hedgecock D."/>
            <person name="Xu Z."/>
            <person name="Liu Y."/>
            <person name="Domazet-Loso T."/>
            <person name="Du Y."/>
            <person name="Sun X."/>
            <person name="Zhang S."/>
            <person name="Liu B."/>
            <person name="Cheng P."/>
            <person name="Jiang X."/>
            <person name="Li J."/>
            <person name="Fan D."/>
            <person name="Wang W."/>
            <person name="Fu W."/>
            <person name="Wang T."/>
            <person name="Wang B."/>
            <person name="Zhang J."/>
            <person name="Peng Z."/>
            <person name="Li Y."/>
            <person name="Li N."/>
            <person name="Wang J."/>
            <person name="Chen M."/>
            <person name="He Y."/>
            <person name="Tan F."/>
            <person name="Song X."/>
            <person name="Zheng Q."/>
            <person name="Huang R."/>
            <person name="Yang H."/>
            <person name="Du X."/>
            <person name="Chen L."/>
            <person name="Yang M."/>
            <person name="Gaffney P.M."/>
            <person name="Wang S."/>
            <person name="Luo L."/>
            <person name="She Z."/>
            <person name="Ming Y."/>
            <person name="Huang W."/>
            <person name="Zhang S."/>
            <person name="Huang B."/>
            <person name="Zhang Y."/>
            <person name="Qu T."/>
            <person name="Ni P."/>
            <person name="Miao G."/>
            <person name="Wang J."/>
            <person name="Wang Q."/>
            <person name="Steinberg C.E."/>
            <person name="Wang H."/>
            <person name="Li N."/>
            <person name="Qian L."/>
            <person name="Zhang G."/>
            <person name="Li Y."/>
            <person name="Yang H."/>
            <person name="Liu X."/>
            <person name="Wang J."/>
            <person name="Yin Y."/>
            <person name="Wang J."/>
        </authorList>
    </citation>
    <scope>NUCLEOTIDE SEQUENCE [LARGE SCALE GENOMIC DNA]</scope>
    <source>
        <strain evidence="12">05x7-T-G4-1.051#20</strain>
    </source>
</reference>
<dbReference type="GO" id="GO:0009395">
    <property type="term" value="P:phospholipid catabolic process"/>
    <property type="evidence" value="ECO:0007669"/>
    <property type="project" value="TreeGrafter"/>
</dbReference>
<dbReference type="InterPro" id="IPR011057">
    <property type="entry name" value="Mss4-like_sf"/>
</dbReference>
<feature type="region of interest" description="Disordered" evidence="11">
    <location>
        <begin position="1137"/>
        <end position="1156"/>
    </location>
</feature>
<dbReference type="PROSITE" id="PS50195">
    <property type="entry name" value="PX"/>
    <property type="match status" value="1"/>
</dbReference>
<dbReference type="SUPFAM" id="SSF51316">
    <property type="entry name" value="Mss4-like"/>
    <property type="match status" value="1"/>
</dbReference>
<dbReference type="Gene3D" id="2.170.150.10">
    <property type="entry name" value="Metal Binding Protein, Guanine Nucleotide Exchange Factor, Chain A"/>
    <property type="match status" value="1"/>
</dbReference>
<dbReference type="InterPro" id="IPR016555">
    <property type="entry name" value="PLipase_D_euk"/>
</dbReference>
<comment type="subcellular location">
    <subcellularLocation>
        <location evidence="8">Endomembrane system</location>
        <topology evidence="8">Lipid-anchor</topology>
    </subcellularLocation>
</comment>
<dbReference type="Pfam" id="PF00787">
    <property type="entry name" value="PX"/>
    <property type="match status" value="1"/>
</dbReference>
<dbReference type="GO" id="GO:0006654">
    <property type="term" value="P:phosphatidic acid biosynthetic process"/>
    <property type="evidence" value="ECO:0007669"/>
    <property type="project" value="InterPro"/>
</dbReference>
<gene>
    <name evidence="12" type="ORF">CGI_10010622</name>
</gene>
<dbReference type="GO" id="GO:0004630">
    <property type="term" value="F:phospholipase D activity"/>
    <property type="evidence" value="ECO:0007669"/>
    <property type="project" value="UniProtKB-UniRule"/>
</dbReference>
<feature type="region of interest" description="Disordered" evidence="11">
    <location>
        <begin position="773"/>
        <end position="939"/>
    </location>
</feature>
<dbReference type="PROSITE" id="PS01002">
    <property type="entry name" value="TCTP_1"/>
    <property type="match status" value="1"/>
</dbReference>
<evidence type="ECO:0000256" key="11">
    <source>
        <dbReference type="SAM" id="MobiDB-lite"/>
    </source>
</evidence>
<dbReference type="SMART" id="SM00155">
    <property type="entry name" value="PLDc"/>
    <property type="match status" value="2"/>
</dbReference>
<keyword evidence="7" id="KW-0449">Lipoprotein</keyword>
<keyword evidence="4 9" id="KW-0378">Hydrolase</keyword>
<dbReference type="SMART" id="SM00312">
    <property type="entry name" value="PX"/>
    <property type="match status" value="1"/>
</dbReference>
<organism evidence="12">
    <name type="scientific">Magallana gigas</name>
    <name type="common">Pacific oyster</name>
    <name type="synonym">Crassostrea gigas</name>
    <dbReference type="NCBI Taxonomy" id="29159"/>
    <lineage>
        <taxon>Eukaryota</taxon>
        <taxon>Metazoa</taxon>
        <taxon>Spiralia</taxon>
        <taxon>Lophotrochozoa</taxon>
        <taxon>Mollusca</taxon>
        <taxon>Bivalvia</taxon>
        <taxon>Autobranchia</taxon>
        <taxon>Pteriomorphia</taxon>
        <taxon>Ostreida</taxon>
        <taxon>Ostreoidea</taxon>
        <taxon>Ostreidae</taxon>
        <taxon>Magallana</taxon>
    </lineage>
</organism>
<evidence type="ECO:0000256" key="4">
    <source>
        <dbReference type="ARBA" id="ARBA00022801"/>
    </source>
</evidence>
<dbReference type="EMBL" id="JH816826">
    <property type="protein sequence ID" value="EKC18898.1"/>
    <property type="molecule type" value="Genomic_DNA"/>
</dbReference>
<dbReference type="Pfam" id="PF00838">
    <property type="entry name" value="TCTP"/>
    <property type="match status" value="1"/>
</dbReference>
<dbReference type="InterPro" id="IPR036871">
    <property type="entry name" value="PX_dom_sf"/>
</dbReference>
<feature type="compositionally biased region" description="Basic and acidic residues" evidence="11">
    <location>
        <begin position="823"/>
        <end position="849"/>
    </location>
</feature>
<protein>
    <recommendedName>
        <fullName evidence="9">Phospholipase</fullName>
        <ecNumber evidence="9">3.1.4.4</ecNumber>
    </recommendedName>
</protein>
<dbReference type="PROSITE" id="PS50035">
    <property type="entry name" value="PLD"/>
    <property type="match status" value="2"/>
</dbReference>
<feature type="compositionally biased region" description="Polar residues" evidence="11">
    <location>
        <begin position="793"/>
        <end position="818"/>
    </location>
</feature>
<dbReference type="GO" id="GO:0035556">
    <property type="term" value="P:intracellular signal transduction"/>
    <property type="evidence" value="ECO:0007669"/>
    <property type="project" value="InterPro"/>
</dbReference>
<dbReference type="CDD" id="cd09141">
    <property type="entry name" value="PLDc_vPLD1_2_yPLD_like_2"/>
    <property type="match status" value="1"/>
</dbReference>
<dbReference type="Pfam" id="PF00614">
    <property type="entry name" value="PLDc"/>
    <property type="match status" value="1"/>
</dbReference>
<evidence type="ECO:0000256" key="1">
    <source>
        <dbReference type="ARBA" id="ARBA00000798"/>
    </source>
</evidence>
<sequence>MKFCCEKRGGLPNIPISCPNNIVIELTFVPFFRSSVANTQDCLLVVVKSYSIAKMIVFQDLITGDELFTDAFKFSIKDDFFYEVEGKIVTEDRGAGNVDIGGNPSAEGGDDDGGVDEDANKVSGCNIVLASKMQPTQFDKKSYQVYLKDYMKALKAKITETKGQEAADAFAKKAQTCVKEVLGNFKNYDFYLGESQNPDGHVALLDYREDGITPYMLKDIRGREKGRESMIAAMFVIRGPDFTLVRSILNHIMADANPLLDTEKLSAGEPFPDFLRSISYFSEDDDDFEDLPDFTEDTSAEGVDLFDYPDESVQQMPDYDFATVHKKPIPFNTIRTNCWIPGKDIEVKVIAAERVDATTKLFNPNLYTVQIKHGTFQWTVRRRYKHFANLYQHLRLFLMKHKFPVPSRAHRRRRQSLKGTRKVPRFPKKPDIMVRTEKDYDKRKRHLEDFLQALVNISVYRNHIETLKFFEVSHLSFIGKLGQKRKEGMVMKCSGGRHISIGCCGCLGKFHLAGRWKKRWLFLKDSFLAYVRPRDGIICDVMLMDKDFCVENGFGLTGAKHGLQIVNLNRCLLAKCWTGRKADEWQTSIEEVANTTAKDYTAVARFGAFSPVREKSYAKWFIDGDSYFSAVADALEEAQEEIFISDWWLSPEIYMKRPITEGNKWRLDSILQRKAKQGVKIFVLLYKEMSIAVNLLSTYSKHTLINLYPDNIKVLRHPDHRPGGVLLWAHHEKIVAIDQKVAFLGGLDLCYGRWDNHTHPLTDLGSITYGMVTQNPSSQQAPESNDHIFNFSDFPTSVNSGASGENSQDLNGITLNITPPSPKLDKSNSDPECVCGRERSATHNSDKSYDNQSLEADDESHNLIGSGSQNQTVVTATIHGSPSKNETLPQKVGSIDEESKSRDGPSVAEDKEQEIEESDTESVKDMKRSFGSRPKLQRMESTTEHALKYMDQVSDENTVPVVVHSEEQPKDVFSMSAKEVQESIHRKSGKAKGEKSQVQFAGVEKEPVFDKIEQLEDENVEIRSYQKLDDGNQGSLRNGKRVASDSGILSNRKSLSVKEKASEPHQVNSDHTAGSKRESWAIRKLRRSLSHGHERNNNLNINTEEHAGDDDGPYSPTTTALHRWKMVLNVQKFQSAIKQQQQEPVPLPKEKEKRPVTPKISKLFHLDRSSSDSSTNMKDSLEKPALIQRTKSEIAIDELGLKGSSKLWIGKDYCNNIHKDFVDLNAPFEDFIDRHTTPRMPWHDIGAVVYGKSARDVSRHFIGRWNITKQEKCKNNKDYPLLLPKAYTANNTLPASITGSSYEVKSQILRSLSGWSGGIRTTECSIQDAYLHCIESAKHYIYIENQFFITRVGDKSVIKNKIGDALFNRILRAHRNGENFRVYVVMPLLPAFEGDIGGDGGYTIRTVTHYTYTSISKGPFSLWGKLAKEVLDPLKYIVFCGLRNYDELSSKPVTELVYVHSKLLIVDDDTAIIGSANINDRSLLGDRDSEIAVMVQDIHKTETKFAGVSHLVGRFATSLRKSLFSEHLGIPVGDAILDDPVCDTFYKNVFLRRATVNTNVFQKVFNCIPSDLVLSFAELNQHTSEKTMAETEPEQARKELKKVQGQIVLLPLHFMENESSIIPTMGMEMFLPVDVWI</sequence>
<dbReference type="Pfam" id="PF13091">
    <property type="entry name" value="PLDc_2"/>
    <property type="match status" value="1"/>
</dbReference>
<dbReference type="GO" id="GO:0035091">
    <property type="term" value="F:phosphatidylinositol binding"/>
    <property type="evidence" value="ECO:0007669"/>
    <property type="project" value="InterPro"/>
</dbReference>
<dbReference type="PRINTS" id="PR01653">
    <property type="entry name" value="TCTPROTEIN"/>
</dbReference>
<dbReference type="PANTHER" id="PTHR18896:SF76">
    <property type="entry name" value="PHOSPHOLIPASE"/>
    <property type="match status" value="1"/>
</dbReference>
<feature type="compositionally biased region" description="Polar residues" evidence="11">
    <location>
        <begin position="863"/>
        <end position="888"/>
    </location>
</feature>
<keyword evidence="3" id="KW-0677">Repeat</keyword>
<dbReference type="GO" id="GO:0060627">
    <property type="term" value="P:regulation of vesicle-mediated transport"/>
    <property type="evidence" value="ECO:0007669"/>
    <property type="project" value="TreeGrafter"/>
</dbReference>
<dbReference type="FunFam" id="3.30.870.10:FF:000011">
    <property type="entry name" value="Phospholipase"/>
    <property type="match status" value="1"/>
</dbReference>
<keyword evidence="5 9" id="KW-0442">Lipid degradation</keyword>
<comment type="similarity">
    <text evidence="2 9">Belongs to the phospholipase D family.</text>
</comment>
<dbReference type="GO" id="GO:0012505">
    <property type="term" value="C:endomembrane system"/>
    <property type="evidence" value="ECO:0007669"/>
    <property type="project" value="UniProtKB-SubCell"/>
</dbReference>
<evidence type="ECO:0000256" key="9">
    <source>
        <dbReference type="PIRNR" id="PIRNR009376"/>
    </source>
</evidence>
<dbReference type="InterPro" id="IPR001683">
    <property type="entry name" value="PX_dom"/>
</dbReference>
<dbReference type="SMART" id="SM00233">
    <property type="entry name" value="PH"/>
    <property type="match status" value="1"/>
</dbReference>
<evidence type="ECO:0000256" key="3">
    <source>
        <dbReference type="ARBA" id="ARBA00022737"/>
    </source>
</evidence>
<dbReference type="InterPro" id="IPR018105">
    <property type="entry name" value="Translational_control_tumour_p"/>
</dbReference>
<evidence type="ECO:0000256" key="5">
    <source>
        <dbReference type="ARBA" id="ARBA00022963"/>
    </source>
</evidence>
<name>K1PBN1_MAGGI</name>
<evidence type="ECO:0000256" key="7">
    <source>
        <dbReference type="ARBA" id="ARBA00023288"/>
    </source>
</evidence>